<evidence type="ECO:0000313" key="3">
    <source>
        <dbReference type="Proteomes" id="UP000000463"/>
    </source>
</evidence>
<feature type="region of interest" description="Disordered" evidence="1">
    <location>
        <begin position="106"/>
        <end position="140"/>
    </location>
</feature>
<gene>
    <name evidence="2" type="ORF">CcrColossus_gp211</name>
</gene>
<dbReference type="RefSeq" id="YP_006988445.1">
    <property type="nucleotide sequence ID" value="NC_019406.1"/>
</dbReference>
<dbReference type="KEGG" id="vg:13995139"/>
<dbReference type="Proteomes" id="UP000000463">
    <property type="component" value="Segment"/>
</dbReference>
<evidence type="ECO:0000256" key="1">
    <source>
        <dbReference type="SAM" id="MobiDB-lite"/>
    </source>
</evidence>
<evidence type="ECO:0000313" key="2">
    <source>
        <dbReference type="EMBL" id="AFU88081.1"/>
    </source>
</evidence>
<organism evidence="2 3">
    <name type="scientific">Caulobacter phage CcrColossus</name>
    <dbReference type="NCBI Taxonomy" id="1211640"/>
    <lineage>
        <taxon>Viruses</taxon>
        <taxon>Duplodnaviria</taxon>
        <taxon>Heunggongvirae</taxon>
        <taxon>Uroviricota</taxon>
        <taxon>Caudoviricetes</taxon>
        <taxon>Jeanschmidtviridae</taxon>
        <taxon>Colossusvirus</taxon>
        <taxon>Colossusvirus colossus</taxon>
    </lineage>
</organism>
<proteinExistence type="predicted"/>
<protein>
    <submittedName>
        <fullName evidence="2">Uncharacterized protein</fullName>
    </submittedName>
</protein>
<dbReference type="EMBL" id="JX100810">
    <property type="protein sequence ID" value="AFU88081.1"/>
    <property type="molecule type" value="Genomic_DNA"/>
</dbReference>
<dbReference type="GeneID" id="13995139"/>
<accession>K4JSJ2</accession>
<keyword evidence="3" id="KW-1185">Reference proteome</keyword>
<sequence>MTEYRRKSTPVKAWQYQPGAQKPQWLQEFRVFTPTGETPVVDSLGVLLVPTKSGVTQNAEAGEWLVLDETFSPAILSVVKPDAFEVAFEAIEAVDQVQAGVAEDVKPAAEAAPAAKAPRGRGAQAAEAAPEAPAAEASPE</sequence>
<name>K4JSJ2_9CAUD</name>
<reference evidence="2 3" key="1">
    <citation type="journal article" date="2012" name="BMC Genomics">
        <title>The Caulobacter crescentus phage phiCbK: genomics of a canonical phage.</title>
        <authorList>
            <person name="Gill J.J."/>
            <person name="Berry J.D."/>
            <person name="Russell W.K."/>
            <person name="Lessor L."/>
            <person name="Escobar Garcia D.A."/>
            <person name="Hernandez D."/>
            <person name="Kane A."/>
            <person name="Keene J."/>
            <person name="Maddox M."/>
            <person name="Martin R."/>
            <person name="Mohan S."/>
            <person name="Thorn A.M."/>
            <person name="Russell D.H."/>
            <person name="Young R."/>
        </authorList>
    </citation>
    <scope>NUCLEOTIDE SEQUENCE [LARGE SCALE GENOMIC DNA]</scope>
</reference>
<feature type="compositionally biased region" description="Low complexity" evidence="1">
    <location>
        <begin position="108"/>
        <end position="140"/>
    </location>
</feature>